<dbReference type="SUPFAM" id="SSF53167">
    <property type="entry name" value="Purine and uridine phosphorylases"/>
    <property type="match status" value="1"/>
</dbReference>
<proteinExistence type="predicted"/>
<accession>A0A0N0DCE7</accession>
<dbReference type="Gene3D" id="1.25.40.20">
    <property type="entry name" value="Ankyrin repeat-containing domain"/>
    <property type="match status" value="5"/>
</dbReference>
<feature type="repeat" description="ANK" evidence="3">
    <location>
        <begin position="2067"/>
        <end position="2091"/>
    </location>
</feature>
<dbReference type="Gene3D" id="3.40.50.300">
    <property type="entry name" value="P-loop containing nucleotide triphosphate hydrolases"/>
    <property type="match status" value="1"/>
</dbReference>
<dbReference type="Pfam" id="PF12796">
    <property type="entry name" value="Ank_2"/>
    <property type="match status" value="7"/>
</dbReference>
<dbReference type="InterPro" id="IPR010730">
    <property type="entry name" value="HET"/>
</dbReference>
<feature type="repeat" description="ANK" evidence="3">
    <location>
        <begin position="1817"/>
        <end position="1842"/>
    </location>
</feature>
<dbReference type="Pfam" id="PF24883">
    <property type="entry name" value="NPHP3_N"/>
    <property type="match status" value="1"/>
</dbReference>
<feature type="repeat" description="ANK" evidence="3">
    <location>
        <begin position="917"/>
        <end position="949"/>
    </location>
</feature>
<feature type="compositionally biased region" description="Basic and acidic residues" evidence="4">
    <location>
        <begin position="2057"/>
        <end position="2068"/>
    </location>
</feature>
<feature type="repeat" description="ANK" evidence="3">
    <location>
        <begin position="2033"/>
        <end position="2055"/>
    </location>
</feature>
<dbReference type="Proteomes" id="UP000037904">
    <property type="component" value="Unassembled WGS sequence"/>
</dbReference>
<evidence type="ECO:0000256" key="4">
    <source>
        <dbReference type="SAM" id="MobiDB-lite"/>
    </source>
</evidence>
<sequence>MTSAKFTHDDYTVGWVCTLPKEQTAALAMLDCEHPALPKPPTECNAYALGAVQGHNVVIACLPKGMYGTNSAAVVATRMLDTFPSIKFGLLVGIGGGIPPQVRLGDVVVSTPIKQYPGVVQWDFGESIKGGHFKKIGALNNPPTELLTALTNLESRQEMTGSKIPDYIDELASKWPSLVPKYIKSDSLKDPLLSSIGVRDDRVGWLALLLNIWRTIVDLCKLLLGWQTFASGSSVDEQPQEKPRDMRVHYGLIASGNRLVKDSVLRDYINRQMDGHVLCVEMEAAGLANEFPCLVIRGICDYADSGKNKNWQEHAAAVAAAFAKELLGYVQVTEVSQMSNAKIMLGIKDTLDEMSEKVTHIHSAWHNQEHQDVLEWLTPIDYSSVHNDTFRRRQPGTCQWLLESEEYQSWLKTGKQTLYCPGIPGAGKTVLTSVVVNDLVHKHCGNINVGVAYIYCNFRKQEDQKIDKILASLLKQLAERQASFPKVIQDLYDRHEPRKTWPLIEELSETLRSLVKTYDRVYIIFDALDECQISDGTRSHLLKQLVDIKEDSDANLFITSRYMPNIEEKLQGNVLKLEIRASEEDVGSYLDTRLPSVSELIERNKDLRDDIRAQVIKAVDGMFLLAELHVRSLEGMFLPKQIRNALETLPTGTTAYDETYKGVVNRIESRAKSKAFAKTVLAWVTCARRPFTTSELQHALAVQVGDTDFDKRNLPEIGDVVAVCAGLVVGDDESDIIRLAHYTTQQYFERTQGKWFSTAEIDITIACITYLSYQTFEGELGNVWGNKYEIKKHEIRQHERFYLYPFYAYAATNWGNHGRTSKTASKEFMELLQSDRTVEATVRGLIGVSWDLDPHLHQMEGLARGRYGSDLRSQSHCPTANDYQRMQVLHLTAYFGMVEAVRDLLSHSEDSNVRDFLARTPLTWAAMNGHLATVAVLLRNGADADSRDIYCRTPLSMAAEGGYESIVSLLLSTEGVDADSRDHRGNSPLYYAVHNGHKTVFDMLLSTGKVKINIKNRVDRTSVLAAIEWDRVEIVERLLSNSKFNINYRNENGETLLFQAVKSNGKNVVSRLLAVNEILVDSRNKYGQTPLFQAVSDDRETIAKLLIDSGKADVNVKDQLNQTLLIIAATRGREGVVRALLESDQVQVCAQDASGDTALMLAVHHNDERIARLLLATGKAGVNIQDDKGYTPLSWAALQGNESMVRLLVEIGHADVDAQDRQKRTPLQRAVSRWNEPLIWYLLEHGAEFDETIRANMKPLSESSQEDVRIVMSAAMRRLTCPYEALSYAWGPGDKPFSITVNDGDFQIGANLHAALGNLRHSTFERIIWVDALCINQEDATEKGQQVQSMAKIYAKANSVIVWLGEAADESDEALREICRAAVKSPTNENDPKNILSLLHRPWFQRIWVLQEVAAARHVLIKCGSTEIDGYAFCYGLSTLKLSYDDCKSLQPFIAPVSDFIRGAILRPRHIESQSGRFSLDIHPLSTLVELYHTRKATDRRDKVYALLGMSSDDPSGAGLSADYTIPWSQVFEIFIKYTLSASVSVKIWDDSEIAVIKGKGLVLGEVSSVERDNAWEDSQKLEITWKNICSELFRTSVWTVPASAKSIQVGDVVCLVGEATNPTIIRPYGTYWIVIMLSLPTGPIELKNTVSHDLRPDVEWFEQLRSVTTHPRDFVVVLDWETHSVEAFANQERTYAKLVDDEVKTNTLMENVHSVNSQANMGFILQDLEKYTASEDHIRRAMIGFQRTMRLVKGSGSASSAYGRNPKVAAVMEAIIDALLQVKGGWLPLKWAAEDGHGLIVKLILMKADPNMVDEEGRTLLSWASEKGYETVVKLLLDTGAVDPDARDRGGWMPLQWAANNGHETVVEILLGTQMADPDARRGWEDLRDSRRTPLLLASEGGHKAVVRVLLDAHEVDMNARDESGGTSLIWAVKNGHNNVVDLLLQTGKVDPNASEDGEVGIEGSRTALMWAAHNRNDEIVKLLLDTGKVSPDAKDNFGRTAISLAAENGDDAIVKLLLGTGKADPEVADKHGRTPLRLAAEGGFENVVQLLLDTNKVDPSSEDKRGQTPLSSAAKNGHEHVVRILAERNELSLQDLARQIPVPFEHEDPFNLQDDAYFEDRCERLFSHVQKWVARFSRAADMRTSRLKDEINDEVASTLGTLPVSELDVGDDDSISGLPDRLLSELENKKIVDRLDKTMLDGTDIELCLVDRWRRRDVFTSLIMTIIREYIFTCDSFGLNQDRREKLQNLEKELVGPPEAISKWRATTLTLLSHRDDLKRQRDIDAEAVADAIFQCLCAILLPYDDVQGHLQSELRKVVNEAADISVEMRAQKAEYVMLPPQFPEHNDDGDIVSFVDFDSSLMNACGGNSDMSYDELQAEALKVRICLFPAVIKKGGDDGIDEEENVIYPAQVLVASKSPGEKELSIIS</sequence>
<gene>
    <name evidence="8" type="ORF">FLAG1_09034</name>
</gene>
<dbReference type="PANTHER" id="PTHR24198:SF165">
    <property type="entry name" value="ANKYRIN REPEAT-CONTAINING PROTEIN-RELATED"/>
    <property type="match status" value="1"/>
</dbReference>
<keyword evidence="2 3" id="KW-0040">ANK repeat</keyword>
<dbReference type="InterPro" id="IPR002110">
    <property type="entry name" value="Ankyrin_rpt"/>
</dbReference>
<dbReference type="Pfam" id="PF06985">
    <property type="entry name" value="HET"/>
    <property type="match status" value="1"/>
</dbReference>
<evidence type="ECO:0000259" key="6">
    <source>
        <dbReference type="Pfam" id="PF22939"/>
    </source>
</evidence>
<dbReference type="PROSITE" id="PS50088">
    <property type="entry name" value="ANK_REPEAT"/>
    <property type="match status" value="9"/>
</dbReference>
<evidence type="ECO:0000313" key="9">
    <source>
        <dbReference type="Proteomes" id="UP000037904"/>
    </source>
</evidence>
<feature type="repeat" description="ANK" evidence="3">
    <location>
        <begin position="1188"/>
        <end position="1212"/>
    </location>
</feature>
<dbReference type="SUPFAM" id="SSF48403">
    <property type="entry name" value="Ankyrin repeat"/>
    <property type="match status" value="2"/>
</dbReference>
<keyword evidence="1" id="KW-0677">Repeat</keyword>
<name>A0A0N0DCE7_FUSLA</name>
<dbReference type="InterPro" id="IPR027417">
    <property type="entry name" value="P-loop_NTPase"/>
</dbReference>
<dbReference type="PANTHER" id="PTHR24198">
    <property type="entry name" value="ANKYRIN REPEAT AND PROTEIN KINASE DOMAIN-CONTAINING PROTEIN"/>
    <property type="match status" value="1"/>
</dbReference>
<dbReference type="EMBL" id="JXCE01000312">
    <property type="protein sequence ID" value="KPA38134.1"/>
    <property type="molecule type" value="Genomic_DNA"/>
</dbReference>
<feature type="repeat" description="ANK" evidence="3">
    <location>
        <begin position="984"/>
        <end position="1008"/>
    </location>
</feature>
<evidence type="ECO:0000256" key="3">
    <source>
        <dbReference type="PROSITE-ProRule" id="PRU00023"/>
    </source>
</evidence>
<dbReference type="PROSITE" id="PS50297">
    <property type="entry name" value="ANK_REP_REGION"/>
    <property type="match status" value="9"/>
</dbReference>
<dbReference type="Pfam" id="PF13637">
    <property type="entry name" value="Ank_4"/>
    <property type="match status" value="1"/>
</dbReference>
<dbReference type="Gene3D" id="3.40.50.1580">
    <property type="entry name" value="Nucleoside phosphorylase domain"/>
    <property type="match status" value="1"/>
</dbReference>
<dbReference type="InterPro" id="IPR035994">
    <property type="entry name" value="Nucleoside_phosphorylase_sf"/>
</dbReference>
<evidence type="ECO:0008006" key="10">
    <source>
        <dbReference type="Google" id="ProtNLM"/>
    </source>
</evidence>
<dbReference type="OrthoDB" id="448455at2759"/>
<feature type="domain" description="Nephrocystin 3-like N-terminal" evidence="7">
    <location>
        <begin position="396"/>
        <end position="561"/>
    </location>
</feature>
<dbReference type="InterPro" id="IPR036770">
    <property type="entry name" value="Ankyrin_rpt-contain_sf"/>
</dbReference>
<protein>
    <recommendedName>
        <fullName evidence="10">Ankyrin repeat protein</fullName>
    </recommendedName>
</protein>
<dbReference type="InterPro" id="IPR056884">
    <property type="entry name" value="NPHP3-like_N"/>
</dbReference>
<feature type="repeat" description="ANK" evidence="3">
    <location>
        <begin position="1999"/>
        <end position="2023"/>
    </location>
</feature>
<evidence type="ECO:0000256" key="1">
    <source>
        <dbReference type="ARBA" id="ARBA00022737"/>
    </source>
</evidence>
<dbReference type="SMART" id="SM00248">
    <property type="entry name" value="ANK"/>
    <property type="match status" value="20"/>
</dbReference>
<feature type="region of interest" description="Disordered" evidence="4">
    <location>
        <begin position="2057"/>
        <end position="2076"/>
    </location>
</feature>
<evidence type="ECO:0000259" key="5">
    <source>
        <dbReference type="Pfam" id="PF06985"/>
    </source>
</evidence>
<evidence type="ECO:0000313" key="8">
    <source>
        <dbReference type="EMBL" id="KPA38134.1"/>
    </source>
</evidence>
<feature type="repeat" description="ANK" evidence="3">
    <location>
        <begin position="1925"/>
        <end position="1949"/>
    </location>
</feature>
<reference evidence="8 9" key="1">
    <citation type="submission" date="2015-04" db="EMBL/GenBank/DDBJ databases">
        <title>The draft genome sequence of Fusarium langsethiae, a T-2/HT-2 mycotoxin producer.</title>
        <authorList>
            <person name="Lysoe E."/>
            <person name="Divon H.H."/>
            <person name="Terzi V."/>
            <person name="Orru L."/>
            <person name="Lamontanara A."/>
            <person name="Kolseth A.-K."/>
            <person name="Frandsen R.J."/>
            <person name="Nielsen K."/>
            <person name="Thrane U."/>
        </authorList>
    </citation>
    <scope>NUCLEOTIDE SEQUENCE [LARGE SCALE GENOMIC DNA]</scope>
    <source>
        <strain evidence="8 9">Fl201059</strain>
    </source>
</reference>
<dbReference type="GO" id="GO:0009116">
    <property type="term" value="P:nucleoside metabolic process"/>
    <property type="evidence" value="ECO:0007669"/>
    <property type="project" value="InterPro"/>
</dbReference>
<dbReference type="Pfam" id="PF22939">
    <property type="entry name" value="WHD_GPIID"/>
    <property type="match status" value="1"/>
</dbReference>
<feature type="domain" description="Heterokaryon incompatibility" evidence="5">
    <location>
        <begin position="1283"/>
        <end position="1412"/>
    </location>
</feature>
<organism evidence="8 9">
    <name type="scientific">Fusarium langsethiae</name>
    <dbReference type="NCBI Taxonomy" id="179993"/>
    <lineage>
        <taxon>Eukaryota</taxon>
        <taxon>Fungi</taxon>
        <taxon>Dikarya</taxon>
        <taxon>Ascomycota</taxon>
        <taxon>Pezizomycotina</taxon>
        <taxon>Sordariomycetes</taxon>
        <taxon>Hypocreomycetidae</taxon>
        <taxon>Hypocreales</taxon>
        <taxon>Nectriaceae</taxon>
        <taxon>Fusarium</taxon>
    </lineage>
</organism>
<dbReference type="Pfam" id="PF00023">
    <property type="entry name" value="Ank"/>
    <property type="match status" value="1"/>
</dbReference>
<dbReference type="GO" id="GO:0003824">
    <property type="term" value="F:catalytic activity"/>
    <property type="evidence" value="ECO:0007669"/>
    <property type="project" value="InterPro"/>
</dbReference>
<dbReference type="SUPFAM" id="SSF52540">
    <property type="entry name" value="P-loop containing nucleoside triphosphate hydrolases"/>
    <property type="match status" value="1"/>
</dbReference>
<feature type="repeat" description="ANK" evidence="3">
    <location>
        <begin position="1154"/>
        <end position="1178"/>
    </location>
</feature>
<comment type="caution">
    <text evidence="8">The sequence shown here is derived from an EMBL/GenBank/DDBJ whole genome shotgun (WGS) entry which is preliminary data.</text>
</comment>
<dbReference type="GO" id="GO:0005737">
    <property type="term" value="C:cytoplasm"/>
    <property type="evidence" value="ECO:0007669"/>
    <property type="project" value="TreeGrafter"/>
</dbReference>
<evidence type="ECO:0000259" key="7">
    <source>
        <dbReference type="Pfam" id="PF24883"/>
    </source>
</evidence>
<feature type="domain" description="GPI inositol-deacylase winged helix" evidence="6">
    <location>
        <begin position="667"/>
        <end position="748"/>
    </location>
</feature>
<evidence type="ECO:0000256" key="2">
    <source>
        <dbReference type="ARBA" id="ARBA00023043"/>
    </source>
</evidence>
<keyword evidence="9" id="KW-1185">Reference proteome</keyword>
<dbReference type="InterPro" id="IPR054471">
    <property type="entry name" value="GPIID_WHD"/>
</dbReference>